<evidence type="ECO:0000259" key="2">
    <source>
        <dbReference type="PROSITE" id="PS01124"/>
    </source>
</evidence>
<feature type="region of interest" description="Disordered" evidence="1">
    <location>
        <begin position="86"/>
        <end position="118"/>
    </location>
</feature>
<gene>
    <name evidence="3" type="ORF">M2283_008982</name>
</gene>
<dbReference type="EMBL" id="JARXVH010000024">
    <property type="protein sequence ID" value="MDH6221635.1"/>
    <property type="molecule type" value="Genomic_DNA"/>
</dbReference>
<evidence type="ECO:0000313" key="3">
    <source>
        <dbReference type="EMBL" id="MDH6221635.1"/>
    </source>
</evidence>
<dbReference type="InterPro" id="IPR018060">
    <property type="entry name" value="HTH_AraC"/>
</dbReference>
<sequence length="118" mass="13116">MHELSPSDTARLSTLTLDVLTTALAGALDTSGTGPPHTWQRALMAQIQAFIRDNLGEPYLTPDAIAAAHHISPRYLHKLFQQHGHTVAGRLRERRPLGVHQPRPLQPGLPRRVRMRPS</sequence>
<proteinExistence type="predicted"/>
<evidence type="ECO:0000256" key="1">
    <source>
        <dbReference type="SAM" id="MobiDB-lite"/>
    </source>
</evidence>
<protein>
    <submittedName>
        <fullName evidence="3">AraC-like DNA-binding protein</fullName>
    </submittedName>
</protein>
<evidence type="ECO:0000313" key="4">
    <source>
        <dbReference type="Proteomes" id="UP001160499"/>
    </source>
</evidence>
<feature type="compositionally biased region" description="Low complexity" evidence="1">
    <location>
        <begin position="101"/>
        <end position="110"/>
    </location>
</feature>
<organism evidence="3 4">
    <name type="scientific">Streptomyces pseudovenezuelae</name>
    <dbReference type="NCBI Taxonomy" id="67350"/>
    <lineage>
        <taxon>Bacteria</taxon>
        <taxon>Bacillati</taxon>
        <taxon>Actinomycetota</taxon>
        <taxon>Actinomycetes</taxon>
        <taxon>Kitasatosporales</taxon>
        <taxon>Streptomycetaceae</taxon>
        <taxon>Streptomyces</taxon>
        <taxon>Streptomyces aurantiacus group</taxon>
    </lineage>
</organism>
<dbReference type="Gene3D" id="1.10.10.60">
    <property type="entry name" value="Homeodomain-like"/>
    <property type="match status" value="1"/>
</dbReference>
<accession>A0ABT6M0M7</accession>
<comment type="caution">
    <text evidence="3">The sequence shown here is derived from an EMBL/GenBank/DDBJ whole genome shotgun (WGS) entry which is preliminary data.</text>
</comment>
<dbReference type="PROSITE" id="PS01124">
    <property type="entry name" value="HTH_ARAC_FAMILY_2"/>
    <property type="match status" value="1"/>
</dbReference>
<name>A0ABT6M0M7_9ACTN</name>
<reference evidence="3 4" key="1">
    <citation type="submission" date="2023-04" db="EMBL/GenBank/DDBJ databases">
        <title>Forest soil microbial communities from Buena Vista Peninsula, Colon Province, Panama.</title>
        <authorList>
            <person name="Bouskill N."/>
        </authorList>
    </citation>
    <scope>NUCLEOTIDE SEQUENCE [LARGE SCALE GENOMIC DNA]</scope>
    <source>
        <strain evidence="3 4">GGS1</strain>
    </source>
</reference>
<feature type="domain" description="HTH araC/xylS-type" evidence="2">
    <location>
        <begin position="45"/>
        <end position="95"/>
    </location>
</feature>
<keyword evidence="4" id="KW-1185">Reference proteome</keyword>
<dbReference type="Proteomes" id="UP001160499">
    <property type="component" value="Unassembled WGS sequence"/>
</dbReference>